<comment type="subcellular location">
    <subcellularLocation>
        <location evidence="1">Cell membrane</location>
        <topology evidence="1">Multi-pass membrane protein</topology>
    </subcellularLocation>
</comment>
<evidence type="ECO:0000256" key="3">
    <source>
        <dbReference type="ARBA" id="ARBA00022692"/>
    </source>
</evidence>
<dbReference type="KEGG" id="ddu:GF1_25670"/>
<feature type="transmembrane region" description="Helical" evidence="6">
    <location>
        <begin position="47"/>
        <end position="65"/>
    </location>
</feature>
<dbReference type="Proteomes" id="UP001063350">
    <property type="component" value="Chromosome"/>
</dbReference>
<keyword evidence="3 6" id="KW-0812">Transmembrane</keyword>
<evidence type="ECO:0008006" key="9">
    <source>
        <dbReference type="Google" id="ProtNLM"/>
    </source>
</evidence>
<evidence type="ECO:0000256" key="5">
    <source>
        <dbReference type="ARBA" id="ARBA00023136"/>
    </source>
</evidence>
<evidence type="ECO:0000256" key="4">
    <source>
        <dbReference type="ARBA" id="ARBA00022989"/>
    </source>
</evidence>
<gene>
    <name evidence="7" type="ORF">GF1_25670</name>
</gene>
<keyword evidence="5 6" id="KW-0472">Membrane</keyword>
<name>A0A915UAQ1_9BACT</name>
<dbReference type="AlphaFoldDB" id="A0A915UAQ1"/>
<reference evidence="7" key="1">
    <citation type="submission" date="2020-12" db="EMBL/GenBank/DDBJ databases">
        <title>Desulfobium dissulfuricans gen. nov., sp. nov., a novel mesophilic, sulfate-reducing bacterium isolated from a deep-sea hydrothermal vent.</title>
        <authorList>
            <person name="Hashimoto Y."/>
            <person name="Tame A."/>
            <person name="Sawayama S."/>
            <person name="Miyazaki J."/>
            <person name="Takai K."/>
            <person name="Nakagawa S."/>
        </authorList>
    </citation>
    <scope>NUCLEOTIDE SEQUENCE</scope>
    <source>
        <strain evidence="7">GF1</strain>
    </source>
</reference>
<keyword evidence="4 6" id="KW-1133">Transmembrane helix</keyword>
<accession>A0A915UAQ1</accession>
<keyword evidence="8" id="KW-1185">Reference proteome</keyword>
<dbReference type="RefSeq" id="WP_267926925.1">
    <property type="nucleotide sequence ID" value="NZ_AP024233.1"/>
</dbReference>
<keyword evidence="2" id="KW-1003">Cell membrane</keyword>
<evidence type="ECO:0000313" key="8">
    <source>
        <dbReference type="Proteomes" id="UP001063350"/>
    </source>
</evidence>
<feature type="transmembrane region" description="Helical" evidence="6">
    <location>
        <begin position="94"/>
        <end position="114"/>
    </location>
</feature>
<proteinExistence type="predicted"/>
<sequence>MSEHEETGTDRKTVEPGILLLRYIQVFSWLVLIVFVAGGWYLFGWPFARSVLVGGVLANGSFFLLKKDIEQLIHRVAMAGGDMRAVKRIEKIRFFLKFYARLILLGLLLFVLATKLSINMIGLVLGLSTIMLSVIIVVLSKGRMIYSVQSFKGA</sequence>
<dbReference type="Pfam" id="PF03899">
    <property type="entry name" value="ATP-synt_I"/>
    <property type="match status" value="1"/>
</dbReference>
<feature type="transmembrane region" description="Helical" evidence="6">
    <location>
        <begin position="20"/>
        <end position="41"/>
    </location>
</feature>
<protein>
    <recommendedName>
        <fullName evidence="9">ATP synthase I</fullName>
    </recommendedName>
</protein>
<feature type="transmembrane region" description="Helical" evidence="6">
    <location>
        <begin position="120"/>
        <end position="139"/>
    </location>
</feature>
<evidence type="ECO:0000313" key="7">
    <source>
        <dbReference type="EMBL" id="BCO10191.1"/>
    </source>
</evidence>
<dbReference type="EMBL" id="AP024233">
    <property type="protein sequence ID" value="BCO10191.1"/>
    <property type="molecule type" value="Genomic_DNA"/>
</dbReference>
<evidence type="ECO:0000256" key="6">
    <source>
        <dbReference type="SAM" id="Phobius"/>
    </source>
</evidence>
<evidence type="ECO:0000256" key="2">
    <source>
        <dbReference type="ARBA" id="ARBA00022475"/>
    </source>
</evidence>
<dbReference type="GO" id="GO:0005886">
    <property type="term" value="C:plasma membrane"/>
    <property type="evidence" value="ECO:0007669"/>
    <property type="project" value="UniProtKB-SubCell"/>
</dbReference>
<organism evidence="7 8">
    <name type="scientific">Desulfolithobacter dissulfuricans</name>
    <dbReference type="NCBI Taxonomy" id="2795293"/>
    <lineage>
        <taxon>Bacteria</taxon>
        <taxon>Pseudomonadati</taxon>
        <taxon>Thermodesulfobacteriota</taxon>
        <taxon>Desulfobulbia</taxon>
        <taxon>Desulfobulbales</taxon>
        <taxon>Desulfobulbaceae</taxon>
        <taxon>Desulfolithobacter</taxon>
    </lineage>
</organism>
<dbReference type="InterPro" id="IPR005598">
    <property type="entry name" value="ATP_synth_I"/>
</dbReference>
<evidence type="ECO:0000256" key="1">
    <source>
        <dbReference type="ARBA" id="ARBA00004651"/>
    </source>
</evidence>